<proteinExistence type="predicted"/>
<keyword evidence="4" id="KW-1185">Reference proteome</keyword>
<evidence type="ECO:0000313" key="4">
    <source>
        <dbReference type="Proteomes" id="UP000466535"/>
    </source>
</evidence>
<feature type="region of interest" description="Disordered" evidence="1">
    <location>
        <begin position="1"/>
        <end position="25"/>
    </location>
</feature>
<dbReference type="RefSeq" id="WP_159764423.1">
    <property type="nucleotide sequence ID" value="NZ_WUUT01000004.1"/>
</dbReference>
<evidence type="ECO:0000259" key="2">
    <source>
        <dbReference type="Pfam" id="PF01883"/>
    </source>
</evidence>
<dbReference type="InterPro" id="IPR002744">
    <property type="entry name" value="MIP18-like"/>
</dbReference>
<dbReference type="OrthoDB" id="37162at2157"/>
<dbReference type="Gene3D" id="3.30.300.130">
    <property type="entry name" value="Fe-S cluster assembly (FSCA)"/>
    <property type="match status" value="1"/>
</dbReference>
<feature type="compositionally biased region" description="Basic and acidic residues" evidence="1">
    <location>
        <begin position="16"/>
        <end position="25"/>
    </location>
</feature>
<dbReference type="SUPFAM" id="SSF117916">
    <property type="entry name" value="Fe-S cluster assembly (FSCA) domain-like"/>
    <property type="match status" value="1"/>
</dbReference>
<comment type="caution">
    <text evidence="3">The sequence shown here is derived from an EMBL/GenBank/DDBJ whole genome shotgun (WGS) entry which is preliminary data.</text>
</comment>
<organism evidence="3 4">
    <name type="scientific">Halovenus carboxidivorans</name>
    <dbReference type="NCBI Taxonomy" id="2692199"/>
    <lineage>
        <taxon>Archaea</taxon>
        <taxon>Methanobacteriati</taxon>
        <taxon>Methanobacteriota</taxon>
        <taxon>Stenosarchaea group</taxon>
        <taxon>Halobacteria</taxon>
        <taxon>Halobacteriales</taxon>
        <taxon>Haloarculaceae</taxon>
        <taxon>Halovenus</taxon>
    </lineage>
</organism>
<dbReference type="AlphaFoldDB" id="A0A6B0TBL8"/>
<dbReference type="Proteomes" id="UP000466535">
    <property type="component" value="Unassembled WGS sequence"/>
</dbReference>
<feature type="domain" description="MIP18 family-like" evidence="2">
    <location>
        <begin position="22"/>
        <end position="94"/>
    </location>
</feature>
<sequence length="267" mass="29568">MSGRSTDDPAATAAATRREPTEAAVRDRLDRVTDPELDESIVALEYIDEIAIEGETVTVDFTLPTAWCSPAFAWMMATDARDEIETLESVDTATIRLHEHMHETEITEGVNQRQSFAETFPDADGGVAEIRATLDQKARLARQYEAINALTDAGLDPEQIVDLTEPDIELSDESAIVYVRNSAVAVAVSREPIAEYLQKARTVGLYREEEPVFRDPEGEPIDPERFAVVQKRARLASVNMSGQGNICDALNEARRAEDRPPLSELDH</sequence>
<dbReference type="InterPro" id="IPR034904">
    <property type="entry name" value="FSCA_dom_sf"/>
</dbReference>
<dbReference type="EMBL" id="WUUT01000004">
    <property type="protein sequence ID" value="MXR52300.1"/>
    <property type="molecule type" value="Genomic_DNA"/>
</dbReference>
<name>A0A6B0TBL8_9EURY</name>
<evidence type="ECO:0000313" key="3">
    <source>
        <dbReference type="EMBL" id="MXR52300.1"/>
    </source>
</evidence>
<reference evidence="3 4" key="1">
    <citation type="submission" date="2019-12" db="EMBL/GenBank/DDBJ databases">
        <title>Isolation and characterization of three novel carbon monoxide-oxidizing members of Halobacteria from salione crusts and soils.</title>
        <authorList>
            <person name="Myers M.R."/>
            <person name="King G.M."/>
        </authorList>
    </citation>
    <scope>NUCLEOTIDE SEQUENCE [LARGE SCALE GENOMIC DNA]</scope>
    <source>
        <strain evidence="3 4">WSH3</strain>
    </source>
</reference>
<dbReference type="Pfam" id="PF01883">
    <property type="entry name" value="FeS_assembly_P"/>
    <property type="match status" value="1"/>
</dbReference>
<protein>
    <submittedName>
        <fullName evidence="3">DUF59 domain-containing protein</fullName>
    </submittedName>
</protein>
<accession>A0A6B0TBL8</accession>
<evidence type="ECO:0000256" key="1">
    <source>
        <dbReference type="SAM" id="MobiDB-lite"/>
    </source>
</evidence>
<gene>
    <name evidence="3" type="ORF">GRX03_11885</name>
</gene>